<gene>
    <name evidence="8" type="primary">SELENOP</name>
</gene>
<organism evidence="8 9">
    <name type="scientific">Oncorhynchus tshawytscha</name>
    <name type="common">Chinook salmon</name>
    <name type="synonym">Salmo tshawytscha</name>
    <dbReference type="NCBI Taxonomy" id="74940"/>
    <lineage>
        <taxon>Eukaryota</taxon>
        <taxon>Metazoa</taxon>
        <taxon>Chordata</taxon>
        <taxon>Craniata</taxon>
        <taxon>Vertebrata</taxon>
        <taxon>Euteleostomi</taxon>
        <taxon>Actinopterygii</taxon>
        <taxon>Neopterygii</taxon>
        <taxon>Teleostei</taxon>
        <taxon>Protacanthopterygii</taxon>
        <taxon>Salmoniformes</taxon>
        <taxon>Salmonidae</taxon>
        <taxon>Salmoninae</taxon>
        <taxon>Oncorhynchus</taxon>
    </lineage>
</organism>
<evidence type="ECO:0000256" key="5">
    <source>
        <dbReference type="ARBA" id="ARBA00022933"/>
    </source>
</evidence>
<dbReference type="PANTHER" id="PTHR10105">
    <property type="entry name" value="SELENOPROTEIN P"/>
    <property type="match status" value="1"/>
</dbReference>
<accession>A0AAZ3NSS2</accession>
<keyword evidence="5" id="KW-0712">Selenocysteine</keyword>
<dbReference type="GO" id="GO:0001887">
    <property type="term" value="P:selenium compound metabolic process"/>
    <property type="evidence" value="ECO:0007669"/>
    <property type="project" value="TreeGrafter"/>
</dbReference>
<comment type="subcellular location">
    <subcellularLocation>
        <location evidence="1">Secreted</location>
    </subcellularLocation>
</comment>
<keyword evidence="7" id="KW-0711">Selenium</keyword>
<evidence type="ECO:0000313" key="8">
    <source>
        <dbReference type="Ensembl" id="ENSOTSP00005107502.1"/>
    </source>
</evidence>
<dbReference type="GO" id="GO:0008430">
    <property type="term" value="F:selenium binding"/>
    <property type="evidence" value="ECO:0007669"/>
    <property type="project" value="InterPro"/>
</dbReference>
<dbReference type="GO" id="GO:0005576">
    <property type="term" value="C:extracellular region"/>
    <property type="evidence" value="ECO:0007669"/>
    <property type="project" value="UniProtKB-SubCell"/>
</dbReference>
<comment type="similarity">
    <text evidence="2">Belongs to the selenoprotein P family.</text>
</comment>
<evidence type="ECO:0008006" key="10">
    <source>
        <dbReference type="Google" id="ProtNLM"/>
    </source>
</evidence>
<name>A0AAZ3NSS2_ONCTS</name>
<dbReference type="Pfam" id="PF04593">
    <property type="entry name" value="SelP_C"/>
    <property type="match status" value="1"/>
</dbReference>
<keyword evidence="6" id="KW-0325">Glycoprotein</keyword>
<keyword evidence="9" id="KW-1185">Reference proteome</keyword>
<dbReference type="InterPro" id="IPR007672">
    <property type="entry name" value="SelP_C"/>
</dbReference>
<reference evidence="9" key="1">
    <citation type="journal article" date="2018" name="PLoS ONE">
        <title>Chinook salmon (Oncorhynchus tshawytscha) genome and transcriptome.</title>
        <authorList>
            <person name="Christensen K.A."/>
            <person name="Leong J.S."/>
            <person name="Sakhrani D."/>
            <person name="Biagi C.A."/>
            <person name="Minkley D.R."/>
            <person name="Withler R.E."/>
            <person name="Rondeau E.B."/>
            <person name="Koop B.F."/>
            <person name="Devlin R.H."/>
        </authorList>
    </citation>
    <scope>NUCLEOTIDE SEQUENCE [LARGE SCALE GENOMIC DNA]</scope>
</reference>
<evidence type="ECO:0000256" key="7">
    <source>
        <dbReference type="ARBA" id="ARBA00023266"/>
    </source>
</evidence>
<dbReference type="InterPro" id="IPR007671">
    <property type="entry name" value="Selenoprotein-P_N"/>
</dbReference>
<dbReference type="GeneTree" id="ENSGT00510000049326"/>
<dbReference type="InterPro" id="IPR037941">
    <property type="entry name" value="SeP"/>
</dbReference>
<reference evidence="8" key="3">
    <citation type="submission" date="2025-09" db="UniProtKB">
        <authorList>
            <consortium name="Ensembl"/>
        </authorList>
    </citation>
    <scope>IDENTIFICATION</scope>
</reference>
<reference evidence="8" key="2">
    <citation type="submission" date="2025-08" db="UniProtKB">
        <authorList>
            <consortium name="Ensembl"/>
        </authorList>
    </citation>
    <scope>IDENTIFICATION</scope>
</reference>
<sequence>MKAGLSLLLALCLLPGGGAESEGEGTRCKPPPGWSIGEVEPMKGVMGQVTVVALLQASCSFCLVQASLLDELRLKLEGQGLDNVTYMVVNHQGEQAQHLHTLLSQKLSENIILYKQVPKQDDVWQALAGKKDDFLIYDRCGRLTHHIFLPFSILGTPYVENAIKETYCQRICGDCTYENTEIPAECNRMVEVKPEGEEKPVTGGDTPHGGRGHHHHGNGHGHHGKSHVHGHHDESKVGREHGRGHGVEQQQHQNGAEGLHHGQAHGQLHVGQEHMGQQPREAQERHIMQRPCVKGRARCKAELSCHLKEGSDISPSSKVSCCCHCRGLFGNGVRNEPIGLCHCDEALPASCQCQGLMGDSNNHIRETCQCRLPPADCQQPLPVMSACSPGVETCSCEQL</sequence>
<evidence type="ECO:0000256" key="1">
    <source>
        <dbReference type="ARBA" id="ARBA00004613"/>
    </source>
</evidence>
<dbReference type="Pfam" id="PF04592">
    <property type="entry name" value="SelP_N"/>
    <property type="match status" value="1"/>
</dbReference>
<evidence type="ECO:0000313" key="9">
    <source>
        <dbReference type="Proteomes" id="UP000694402"/>
    </source>
</evidence>
<keyword evidence="4" id="KW-0732">Signal</keyword>
<dbReference type="PANTHER" id="PTHR10105:SF3">
    <property type="entry name" value="SELENOPROTEIN P"/>
    <property type="match status" value="1"/>
</dbReference>
<evidence type="ECO:0000256" key="4">
    <source>
        <dbReference type="ARBA" id="ARBA00022729"/>
    </source>
</evidence>
<evidence type="ECO:0000256" key="2">
    <source>
        <dbReference type="ARBA" id="ARBA00010035"/>
    </source>
</evidence>
<proteinExistence type="inferred from homology"/>
<keyword evidence="3" id="KW-0964">Secreted</keyword>
<protein>
    <recommendedName>
        <fullName evidence="10">Selenoprotein P</fullName>
    </recommendedName>
</protein>
<evidence type="ECO:0000256" key="3">
    <source>
        <dbReference type="ARBA" id="ARBA00022525"/>
    </source>
</evidence>
<dbReference type="Ensembl" id="ENSOTST00005155265.1">
    <property type="protein sequence ID" value="ENSOTSP00005107502.1"/>
    <property type="gene ID" value="ENSOTSG00005070677.1"/>
</dbReference>
<dbReference type="AlphaFoldDB" id="A0AAZ3NSS2"/>
<dbReference type="Proteomes" id="UP000694402">
    <property type="component" value="Unassembled WGS sequence"/>
</dbReference>
<evidence type="ECO:0000256" key="6">
    <source>
        <dbReference type="ARBA" id="ARBA00023180"/>
    </source>
</evidence>